<evidence type="ECO:0000259" key="1">
    <source>
        <dbReference type="Pfam" id="PF12680"/>
    </source>
</evidence>
<comment type="caution">
    <text evidence="2">The sequence shown here is derived from an EMBL/GenBank/DDBJ whole genome shotgun (WGS) entry which is preliminary data.</text>
</comment>
<protein>
    <submittedName>
        <fullName evidence="2">Nuclear transport factor 2 family protein</fullName>
    </submittedName>
</protein>
<proteinExistence type="predicted"/>
<dbReference type="InterPro" id="IPR032710">
    <property type="entry name" value="NTF2-like_dom_sf"/>
</dbReference>
<dbReference type="Pfam" id="PF12680">
    <property type="entry name" value="SnoaL_2"/>
    <property type="match status" value="1"/>
</dbReference>
<dbReference type="EMBL" id="JAAGMA010000455">
    <property type="protein sequence ID" value="NEB10666.1"/>
    <property type="molecule type" value="Genomic_DNA"/>
</dbReference>
<dbReference type="Gene3D" id="3.10.450.50">
    <property type="match status" value="1"/>
</dbReference>
<name>A0A7K3PL24_9ACTN</name>
<reference evidence="2 3" key="1">
    <citation type="submission" date="2020-01" db="EMBL/GenBank/DDBJ databases">
        <title>Insect and environment-associated Actinomycetes.</title>
        <authorList>
            <person name="Currrie C."/>
            <person name="Chevrette M."/>
            <person name="Carlson C."/>
            <person name="Stubbendieck R."/>
            <person name="Wendt-Pienkowski E."/>
        </authorList>
    </citation>
    <scope>NUCLEOTIDE SEQUENCE [LARGE SCALE GENOMIC DNA]</scope>
    <source>
        <strain evidence="2 3">SID14163</strain>
    </source>
</reference>
<dbReference type="Proteomes" id="UP000470446">
    <property type="component" value="Unassembled WGS sequence"/>
</dbReference>
<gene>
    <name evidence="2" type="ORF">G3I32_17745</name>
</gene>
<dbReference type="RefSeq" id="WP_164246008.1">
    <property type="nucleotide sequence ID" value="NZ_JAAGMA010000455.1"/>
</dbReference>
<feature type="domain" description="SnoaL-like" evidence="1">
    <location>
        <begin position="20"/>
        <end position="122"/>
    </location>
</feature>
<dbReference type="AlphaFoldDB" id="A0A7K3PL24"/>
<dbReference type="InterPro" id="IPR037401">
    <property type="entry name" value="SnoaL-like"/>
</dbReference>
<accession>A0A7K3PL24</accession>
<organism evidence="2 3">
    <name type="scientific">Streptomyces coelicoflavus</name>
    <dbReference type="NCBI Taxonomy" id="285562"/>
    <lineage>
        <taxon>Bacteria</taxon>
        <taxon>Bacillati</taxon>
        <taxon>Actinomycetota</taxon>
        <taxon>Actinomycetes</taxon>
        <taxon>Kitasatosporales</taxon>
        <taxon>Streptomycetaceae</taxon>
        <taxon>Streptomyces</taxon>
    </lineage>
</organism>
<dbReference type="SUPFAM" id="SSF54427">
    <property type="entry name" value="NTF2-like"/>
    <property type="match status" value="1"/>
</dbReference>
<sequence length="166" mass="18970">MTRFADLPRDEQRRQMEATIRTYFQGCNDADVEAIAATFHPDAVHYFPPGLDGPWKGARTIAENWRHLVLTIGSAWSIERLITEPESLQAVIEWTHWKTAPGGYLRGDEWYKFDPETGLITEIRAFYAARSDGRDEVTLDGYDYAAEGYRLTPPVERPHPDATKGR</sequence>
<evidence type="ECO:0000313" key="3">
    <source>
        <dbReference type="Proteomes" id="UP000470446"/>
    </source>
</evidence>
<evidence type="ECO:0000313" key="2">
    <source>
        <dbReference type="EMBL" id="NEB10666.1"/>
    </source>
</evidence>